<feature type="compositionally biased region" description="Polar residues" evidence="9">
    <location>
        <begin position="1"/>
        <end position="10"/>
    </location>
</feature>
<keyword evidence="6" id="KW-0653">Protein transport</keyword>
<feature type="transmembrane region" description="Helical" evidence="10">
    <location>
        <begin position="481"/>
        <end position="502"/>
    </location>
</feature>
<feature type="transmembrane region" description="Helical" evidence="10">
    <location>
        <begin position="297"/>
        <end position="325"/>
    </location>
</feature>
<keyword evidence="12" id="KW-1185">Reference proteome</keyword>
<feature type="transmembrane region" description="Helical" evidence="10">
    <location>
        <begin position="745"/>
        <end position="768"/>
    </location>
</feature>
<evidence type="ECO:0000313" key="11">
    <source>
        <dbReference type="EMBL" id="EXF75525.1"/>
    </source>
</evidence>
<evidence type="ECO:0000256" key="8">
    <source>
        <dbReference type="ARBA" id="ARBA00023136"/>
    </source>
</evidence>
<feature type="region of interest" description="Disordered" evidence="9">
    <location>
        <begin position="1"/>
        <end position="56"/>
    </location>
</feature>
<evidence type="ECO:0000256" key="6">
    <source>
        <dbReference type="ARBA" id="ARBA00022927"/>
    </source>
</evidence>
<dbReference type="KEGG" id="cfj:CFIO01_06261"/>
<organism evidence="11 12">
    <name type="scientific">Colletotrichum fioriniae PJ7</name>
    <dbReference type="NCBI Taxonomy" id="1445577"/>
    <lineage>
        <taxon>Eukaryota</taxon>
        <taxon>Fungi</taxon>
        <taxon>Dikarya</taxon>
        <taxon>Ascomycota</taxon>
        <taxon>Pezizomycotina</taxon>
        <taxon>Sordariomycetes</taxon>
        <taxon>Hypocreomycetidae</taxon>
        <taxon>Glomerellales</taxon>
        <taxon>Glomerellaceae</taxon>
        <taxon>Colletotrichum</taxon>
        <taxon>Colletotrichum acutatum species complex</taxon>
    </lineage>
</organism>
<feature type="transmembrane region" description="Helical" evidence="10">
    <location>
        <begin position="337"/>
        <end position="361"/>
    </location>
</feature>
<keyword evidence="4 10" id="KW-0812">Transmembrane</keyword>
<evidence type="ECO:0000256" key="9">
    <source>
        <dbReference type="SAM" id="MobiDB-lite"/>
    </source>
</evidence>
<evidence type="ECO:0000256" key="4">
    <source>
        <dbReference type="ARBA" id="ARBA00022692"/>
    </source>
</evidence>
<dbReference type="GO" id="GO:0016020">
    <property type="term" value="C:membrane"/>
    <property type="evidence" value="ECO:0007669"/>
    <property type="project" value="UniProtKB-SubCell"/>
</dbReference>
<keyword evidence="5" id="KW-0571">Peptide transport</keyword>
<dbReference type="OrthoDB" id="9986677at2759"/>
<evidence type="ECO:0000256" key="1">
    <source>
        <dbReference type="ARBA" id="ARBA00004141"/>
    </source>
</evidence>
<evidence type="ECO:0008006" key="13">
    <source>
        <dbReference type="Google" id="ProtNLM"/>
    </source>
</evidence>
<feature type="transmembrane region" description="Helical" evidence="10">
    <location>
        <begin position="272"/>
        <end position="291"/>
    </location>
</feature>
<keyword evidence="7 10" id="KW-1133">Transmembrane helix</keyword>
<dbReference type="EMBL" id="JARH01000897">
    <property type="protein sequence ID" value="EXF75525.1"/>
    <property type="molecule type" value="Genomic_DNA"/>
</dbReference>
<evidence type="ECO:0000256" key="7">
    <source>
        <dbReference type="ARBA" id="ARBA00022989"/>
    </source>
</evidence>
<feature type="transmembrane region" description="Helical" evidence="10">
    <location>
        <begin position="127"/>
        <end position="147"/>
    </location>
</feature>
<evidence type="ECO:0000256" key="10">
    <source>
        <dbReference type="SAM" id="Phobius"/>
    </source>
</evidence>
<dbReference type="GO" id="GO:0035673">
    <property type="term" value="F:oligopeptide transmembrane transporter activity"/>
    <property type="evidence" value="ECO:0007669"/>
    <property type="project" value="InterPro"/>
</dbReference>
<gene>
    <name evidence="11" type="ORF">CFIO01_06261</name>
</gene>
<name>A0A010QFI8_9PEZI</name>
<feature type="transmembrane region" description="Helical" evidence="10">
    <location>
        <begin position="210"/>
        <end position="230"/>
    </location>
</feature>
<feature type="transmembrane region" description="Helical" evidence="10">
    <location>
        <begin position="668"/>
        <end position="690"/>
    </location>
</feature>
<evidence type="ECO:0000313" key="12">
    <source>
        <dbReference type="Proteomes" id="UP000020467"/>
    </source>
</evidence>
<feature type="transmembrane region" description="Helical" evidence="10">
    <location>
        <begin position="508"/>
        <end position="530"/>
    </location>
</feature>
<dbReference type="Pfam" id="PF03169">
    <property type="entry name" value="OPT"/>
    <property type="match status" value="1"/>
</dbReference>
<comment type="caution">
    <text evidence="11">The sequence shown here is derived from an EMBL/GenBank/DDBJ whole genome shotgun (WGS) entry which is preliminary data.</text>
</comment>
<dbReference type="HOGENOM" id="CLU_004965_3_2_1"/>
<dbReference type="InterPro" id="IPR004648">
    <property type="entry name" value="Oligpept_transpt"/>
</dbReference>
<proteinExistence type="inferred from homology"/>
<comment type="similarity">
    <text evidence="2">Belongs to the oligopeptide OPT transporter family.</text>
</comment>
<keyword evidence="8 10" id="KW-0472">Membrane</keyword>
<evidence type="ECO:0000256" key="5">
    <source>
        <dbReference type="ARBA" id="ARBA00022856"/>
    </source>
</evidence>
<dbReference type="InterPro" id="IPR004813">
    <property type="entry name" value="OPT"/>
</dbReference>
<dbReference type="PANTHER" id="PTHR22601">
    <property type="entry name" value="ISP4 LIKE PROTEIN"/>
    <property type="match status" value="1"/>
</dbReference>
<dbReference type="Proteomes" id="UP000020467">
    <property type="component" value="Unassembled WGS sequence"/>
</dbReference>
<dbReference type="NCBIfam" id="TIGR00728">
    <property type="entry name" value="OPT_sfam"/>
    <property type="match status" value="1"/>
</dbReference>
<evidence type="ECO:0000256" key="2">
    <source>
        <dbReference type="ARBA" id="ARBA00008807"/>
    </source>
</evidence>
<protein>
    <recommendedName>
        <fullName evidence="13">OPT oligopeptide transporter</fullName>
    </recommendedName>
</protein>
<feature type="transmembrane region" description="Helical" evidence="10">
    <location>
        <begin position="426"/>
        <end position="444"/>
    </location>
</feature>
<feature type="transmembrane region" description="Helical" evidence="10">
    <location>
        <begin position="710"/>
        <end position="733"/>
    </location>
</feature>
<evidence type="ECO:0000256" key="3">
    <source>
        <dbReference type="ARBA" id="ARBA00022448"/>
    </source>
</evidence>
<comment type="subcellular location">
    <subcellularLocation>
        <location evidence="1">Membrane</location>
        <topology evidence="1">Multi-pass membrane protein</topology>
    </subcellularLocation>
</comment>
<keyword evidence="3" id="KW-0813">Transport</keyword>
<feature type="transmembrane region" description="Helical" evidence="10">
    <location>
        <begin position="101"/>
        <end position="120"/>
    </location>
</feature>
<reference evidence="11 12" key="1">
    <citation type="submission" date="2014-02" db="EMBL/GenBank/DDBJ databases">
        <title>The genome sequence of Colletotrichum fioriniae PJ7.</title>
        <authorList>
            <person name="Baroncelli R."/>
            <person name="Thon M.R."/>
        </authorList>
    </citation>
    <scope>NUCLEOTIDE SEQUENCE [LARGE SCALE GENOMIC DNA]</scope>
    <source>
        <strain evidence="11 12">PJ7</strain>
    </source>
</reference>
<dbReference type="GO" id="GO:0015031">
    <property type="term" value="P:protein transport"/>
    <property type="evidence" value="ECO:0007669"/>
    <property type="project" value="UniProtKB-KW"/>
</dbReference>
<dbReference type="AlphaFoldDB" id="A0A010QFI8"/>
<dbReference type="eggNOG" id="KOG2262">
    <property type="taxonomic scope" value="Eukaryota"/>
</dbReference>
<sequence length="792" mass="88804">MSPSPNQQEQAAAEPKTGGLHDGDAIAVDSPSNGTPEKRFSEPAAPYTEGDMEKPPFVFTTKANGEEEAFDEDDPRLKDIPAYVRRIVSLHDDPDLPCLTFRYFLLTIIFVIPGAFLSMMSHFRTTYAPYSIFFVQIASSYCGAWLAKILPAWEVKVPFTKFSFNLNPGPFNVKEHVLITISAASGATYNLGYTPVAMAELYFNSKIHPAAAIFFMWGIVWTGYSFAALARQFLIYDPQFPWFTALCQTALFETQKKQREAPTASSRKQTRVFFWALLGMTMWQFLPEYIFPMLGSLAFLCWVAPNNAVANFVGSGFGGMGFLNLSLDWSNISTNGSLFLTPWWTQVVMFCGFACSCWILIPAAKYGHLGEWHGHLMSNRLFLENGTSYPITKLLTADVSFNETAYAEYGPPFVSTQVLWTMFFDYAAYTSAIAWAALFGYKTIKSSLSKMMDRMRNGSQISTQYNDQLSILQRSYQEVPLSWFAALFAASAIALITITATGNMFIPVWTYFVAIGTGAILVVPLGWLYALSNFQLAIGTVNELLYGLMVNSVSGFKNPTGASAYGAIAGNAWYRAQLNLQDMKVGHYMHLSPKAVFFSQVFGSFLGVPINYAVVRWVLDTKFDYLTGAKEDPAHQWTAQSLTSNLTMGVQYVLIGPRRLFQQHIYKVLPYGFLVGAFTPLLIYALHRAFPRAKFQLWNSTIFFSAMASFYGNISTGYVSSLIGGFVVMFWAYRYRYDMWARWNYILAAAFDAGFNFNMLLTFLFFGAGKIVTMPNWWGNDAASSERCFALD</sequence>
<accession>A0A010QFI8</accession>